<dbReference type="AlphaFoldDB" id="A0A073AZS7"/>
<organism evidence="3 4">
    <name type="scientific">Saccharopolyspora rectivirgula</name>
    <dbReference type="NCBI Taxonomy" id="28042"/>
    <lineage>
        <taxon>Bacteria</taxon>
        <taxon>Bacillati</taxon>
        <taxon>Actinomycetota</taxon>
        <taxon>Actinomycetes</taxon>
        <taxon>Pseudonocardiales</taxon>
        <taxon>Pseudonocardiaceae</taxon>
        <taxon>Saccharopolyspora</taxon>
    </lineage>
</organism>
<dbReference type="Proteomes" id="UP000031419">
    <property type="component" value="Unassembled WGS sequence"/>
</dbReference>
<evidence type="ECO:0000256" key="1">
    <source>
        <dbReference type="SAM" id="MobiDB-lite"/>
    </source>
</evidence>
<proteinExistence type="predicted"/>
<dbReference type="EMBL" id="JNVU01000014">
    <property type="protein sequence ID" value="KEI45263.1"/>
    <property type="molecule type" value="Genomic_DNA"/>
</dbReference>
<keyword evidence="2" id="KW-0812">Transmembrane</keyword>
<feature type="transmembrane region" description="Helical" evidence="2">
    <location>
        <begin position="6"/>
        <end position="28"/>
    </location>
</feature>
<keyword evidence="2" id="KW-0472">Membrane</keyword>
<dbReference type="RefSeq" id="WP_029719146.1">
    <property type="nucleotide sequence ID" value="NZ_JNVU01000014.1"/>
</dbReference>
<evidence type="ECO:0000313" key="4">
    <source>
        <dbReference type="Proteomes" id="UP000031419"/>
    </source>
</evidence>
<gene>
    <name evidence="3" type="ORF">GU90_05650</name>
</gene>
<feature type="region of interest" description="Disordered" evidence="1">
    <location>
        <begin position="49"/>
        <end position="255"/>
    </location>
</feature>
<evidence type="ECO:0000256" key="2">
    <source>
        <dbReference type="SAM" id="Phobius"/>
    </source>
</evidence>
<accession>A0A073AZS7</accession>
<feature type="compositionally biased region" description="Acidic residues" evidence="1">
    <location>
        <begin position="71"/>
        <end position="80"/>
    </location>
</feature>
<feature type="compositionally biased region" description="Low complexity" evidence="1">
    <location>
        <begin position="153"/>
        <end position="169"/>
    </location>
</feature>
<sequence length="285" mass="31937">MTWLFTQVWLWSLFSFGLGSLITWLLFVRPLQRRLDQLLAEPVEEFDFERSPVDRDAPTETMDSPLGLFDPDPEPEEPVEEPPMGDWDRRPRPWLPLDQQPTEQHGGRAPVRGGECEPRTAGQESTKRFPTPPQPEPQVQEQPEPQPRPQPEPQLQSEPQPEPQRSQSPWFVAPEERTRPVEPVGAAGEEEARAEAPAAEPAEEPPAEEGGALPRRTPGAGPYPGKEPGKDPGGNGPQVKGHSASRQYHTPDSPVYDEIEADVWFRTAEDAEIAGFRPWNGRPVR</sequence>
<keyword evidence="2" id="KW-1133">Transmembrane helix</keyword>
<feature type="compositionally biased region" description="Basic and acidic residues" evidence="1">
    <location>
        <begin position="49"/>
        <end position="58"/>
    </location>
</feature>
<reference evidence="3 4" key="1">
    <citation type="submission" date="2014-06" db="EMBL/GenBank/DDBJ databases">
        <title>Saccharopolyspora rectivirgula DSM-43113 Genome sequencing.</title>
        <authorList>
            <person name="Barrera C."/>
            <person name="Millon L."/>
            <person name="Rognon B."/>
            <person name="Zaugg C."/>
            <person name="Monod M."/>
        </authorList>
    </citation>
    <scope>NUCLEOTIDE SEQUENCE [LARGE SCALE GENOMIC DNA]</scope>
    <source>
        <strain evidence="3 4">DSM 43113</strain>
    </source>
</reference>
<dbReference type="STRING" id="28042.GU90_05650"/>
<keyword evidence="4" id="KW-1185">Reference proteome</keyword>
<name>A0A073AZS7_9PSEU</name>
<comment type="caution">
    <text evidence="3">The sequence shown here is derived from an EMBL/GenBank/DDBJ whole genome shotgun (WGS) entry which is preliminary data.</text>
</comment>
<protein>
    <submittedName>
        <fullName evidence="3">Uncharacterized protein</fullName>
    </submittedName>
</protein>
<dbReference type="OrthoDB" id="3700401at2"/>
<evidence type="ECO:0000313" key="3">
    <source>
        <dbReference type="EMBL" id="KEI45263.1"/>
    </source>
</evidence>